<reference evidence="1" key="2">
    <citation type="journal article" date="2015" name="Fish Shellfish Immunol.">
        <title>Early steps in the European eel (Anguilla anguilla)-Vibrio vulnificus interaction in the gills: Role of the RtxA13 toxin.</title>
        <authorList>
            <person name="Callol A."/>
            <person name="Pajuelo D."/>
            <person name="Ebbesson L."/>
            <person name="Teles M."/>
            <person name="MacKenzie S."/>
            <person name="Amaro C."/>
        </authorList>
    </citation>
    <scope>NUCLEOTIDE SEQUENCE</scope>
</reference>
<organism evidence="1">
    <name type="scientific">Anguilla anguilla</name>
    <name type="common">European freshwater eel</name>
    <name type="synonym">Muraena anguilla</name>
    <dbReference type="NCBI Taxonomy" id="7936"/>
    <lineage>
        <taxon>Eukaryota</taxon>
        <taxon>Metazoa</taxon>
        <taxon>Chordata</taxon>
        <taxon>Craniata</taxon>
        <taxon>Vertebrata</taxon>
        <taxon>Euteleostomi</taxon>
        <taxon>Actinopterygii</taxon>
        <taxon>Neopterygii</taxon>
        <taxon>Teleostei</taxon>
        <taxon>Anguilliformes</taxon>
        <taxon>Anguillidae</taxon>
        <taxon>Anguilla</taxon>
    </lineage>
</organism>
<accession>A0A0E9S468</accession>
<reference evidence="1" key="1">
    <citation type="submission" date="2014-11" db="EMBL/GenBank/DDBJ databases">
        <authorList>
            <person name="Amaro Gonzalez C."/>
        </authorList>
    </citation>
    <scope>NUCLEOTIDE SEQUENCE</scope>
</reference>
<sequence length="23" mass="2502">MLISARGGTTDCSFSQSTLFTYD</sequence>
<dbReference type="AlphaFoldDB" id="A0A0E9S468"/>
<name>A0A0E9S468_ANGAN</name>
<protein>
    <submittedName>
        <fullName evidence="1">Uncharacterized protein</fullName>
    </submittedName>
</protein>
<proteinExistence type="predicted"/>
<dbReference type="EMBL" id="GBXM01073132">
    <property type="protein sequence ID" value="JAH35445.1"/>
    <property type="molecule type" value="Transcribed_RNA"/>
</dbReference>
<evidence type="ECO:0000313" key="1">
    <source>
        <dbReference type="EMBL" id="JAH35445.1"/>
    </source>
</evidence>